<dbReference type="Pfam" id="PF00646">
    <property type="entry name" value="F-box"/>
    <property type="match status" value="1"/>
</dbReference>
<dbReference type="InterPro" id="IPR036047">
    <property type="entry name" value="F-box-like_dom_sf"/>
</dbReference>
<feature type="region of interest" description="Disordered" evidence="1">
    <location>
        <begin position="252"/>
        <end position="292"/>
    </location>
</feature>
<organism evidence="3 4">
    <name type="scientific">Arthrobotrys conoides</name>
    <dbReference type="NCBI Taxonomy" id="74498"/>
    <lineage>
        <taxon>Eukaryota</taxon>
        <taxon>Fungi</taxon>
        <taxon>Dikarya</taxon>
        <taxon>Ascomycota</taxon>
        <taxon>Pezizomycotina</taxon>
        <taxon>Orbiliomycetes</taxon>
        <taxon>Orbiliales</taxon>
        <taxon>Orbiliaceae</taxon>
        <taxon>Arthrobotrys</taxon>
    </lineage>
</organism>
<protein>
    <recommendedName>
        <fullName evidence="2">F-box domain-containing protein</fullName>
    </recommendedName>
</protein>
<dbReference type="AlphaFoldDB" id="A0AAN8RWD7"/>
<proteinExistence type="predicted"/>
<evidence type="ECO:0000259" key="2">
    <source>
        <dbReference type="PROSITE" id="PS50181"/>
    </source>
</evidence>
<dbReference type="EMBL" id="JAVHJM010000001">
    <property type="protein sequence ID" value="KAK6519779.1"/>
    <property type="molecule type" value="Genomic_DNA"/>
</dbReference>
<evidence type="ECO:0000256" key="1">
    <source>
        <dbReference type="SAM" id="MobiDB-lite"/>
    </source>
</evidence>
<sequence>MQHIQHIIRQILHLLKQPFTFLSTFHLPFTKSPTTMLPFLPSRSGPAPPHTTTSTTIFSLPPELHFQILSYLPFTSHIALSSTHPFFTSLLQDKILRSQRYYTATYPGIHLLLKDYTLRLIIRNNDVKNAKIEVLQVFHRIPNPVWKPTPKKFGVLARLFFSTTSSPSPSGYQRGGGGGADKKKRIVGGILDDYWLWTSMKDDVEVPLSMDLKKLVVLLKINSPLVPPPRKEGDKDRRVYWSTEYPFRIARPTFSPTTTITNHTNSPSPSSPPPQNKKTPSNPTTSPPSEPATLKQILTFIAKRVIKEKGLKNEKEVRITLRVCKLGGEEGYVGFTGEVDVEGAVKGGGWGRWFGR</sequence>
<feature type="compositionally biased region" description="Low complexity" evidence="1">
    <location>
        <begin position="252"/>
        <end position="268"/>
    </location>
</feature>
<accession>A0AAN8RWD7</accession>
<gene>
    <name evidence="3" type="ORF">TWF506_000075</name>
</gene>
<dbReference type="Proteomes" id="UP001307849">
    <property type="component" value="Unassembled WGS sequence"/>
</dbReference>
<reference evidence="3 4" key="1">
    <citation type="submission" date="2019-10" db="EMBL/GenBank/DDBJ databases">
        <authorList>
            <person name="Palmer J.M."/>
        </authorList>
    </citation>
    <scope>NUCLEOTIDE SEQUENCE [LARGE SCALE GENOMIC DNA]</scope>
    <source>
        <strain evidence="3 4">TWF506</strain>
    </source>
</reference>
<name>A0AAN8RWD7_9PEZI</name>
<dbReference type="PROSITE" id="PS50181">
    <property type="entry name" value="FBOX"/>
    <property type="match status" value="1"/>
</dbReference>
<keyword evidence="4" id="KW-1185">Reference proteome</keyword>
<comment type="caution">
    <text evidence="3">The sequence shown here is derived from an EMBL/GenBank/DDBJ whole genome shotgun (WGS) entry which is preliminary data.</text>
</comment>
<dbReference type="SUPFAM" id="SSF81383">
    <property type="entry name" value="F-box domain"/>
    <property type="match status" value="1"/>
</dbReference>
<evidence type="ECO:0000313" key="3">
    <source>
        <dbReference type="EMBL" id="KAK6519779.1"/>
    </source>
</evidence>
<dbReference type="InterPro" id="IPR001810">
    <property type="entry name" value="F-box_dom"/>
</dbReference>
<evidence type="ECO:0000313" key="4">
    <source>
        <dbReference type="Proteomes" id="UP001307849"/>
    </source>
</evidence>
<feature type="domain" description="F-box" evidence="2">
    <location>
        <begin position="54"/>
        <end position="104"/>
    </location>
</feature>